<evidence type="ECO:0000313" key="2">
    <source>
        <dbReference type="Proteomes" id="UP000823900"/>
    </source>
</evidence>
<reference evidence="1" key="1">
    <citation type="journal article" date="2021" name="PeerJ">
        <title>Extensive microbial diversity within the chicken gut microbiome revealed by metagenomics and culture.</title>
        <authorList>
            <person name="Gilroy R."/>
            <person name="Ravi A."/>
            <person name="Getino M."/>
            <person name="Pursley I."/>
            <person name="Horton D.L."/>
            <person name="Alikhan N.F."/>
            <person name="Baker D."/>
            <person name="Gharbi K."/>
            <person name="Hall N."/>
            <person name="Watson M."/>
            <person name="Adriaenssens E.M."/>
            <person name="Foster-Nyarko E."/>
            <person name="Jarju S."/>
            <person name="Secka A."/>
            <person name="Antonio M."/>
            <person name="Oren A."/>
            <person name="Chaudhuri R.R."/>
            <person name="La Ragione R."/>
            <person name="Hildebrand F."/>
            <person name="Pallen M.J."/>
        </authorList>
    </citation>
    <scope>NUCLEOTIDE SEQUENCE</scope>
    <source>
        <strain evidence="1">CHK178-16964</strain>
    </source>
</reference>
<proteinExistence type="predicted"/>
<dbReference type="InterPro" id="IPR026906">
    <property type="entry name" value="LRR_5"/>
</dbReference>
<dbReference type="PANTHER" id="PTHR45661">
    <property type="entry name" value="SURFACE ANTIGEN"/>
    <property type="match status" value="1"/>
</dbReference>
<name>A0A9D2KPB2_9FIRM</name>
<dbReference type="Pfam" id="PF13306">
    <property type="entry name" value="LRR_5"/>
    <property type="match status" value="2"/>
</dbReference>
<dbReference type="InterPro" id="IPR053139">
    <property type="entry name" value="Surface_bspA-like"/>
</dbReference>
<protein>
    <submittedName>
        <fullName evidence="1">Leucine-rich repeat domain-containing protein</fullName>
    </submittedName>
</protein>
<sequence>MSILKTILDCGKEIFLPRDREPVFRLFARKQELFQKNKTERKVFLRENYRGEKQLVIPDGYEEIGFNALEKCRRLESVTVPGSVKTIQSRAFAECPNLKEVTLCEGIKVIDTNVFTDCPGLKSVVIPDSVEDMRGGAFYKSGGLTEPVYNASKTVLYYYPASIAKDHLVIPEGVERIATDAFIKCGFSEVTIPSTIKKMDRRIFCDCENLKTIRILCDPEALCKGVFSQCDAVLLKRDGSRFPWLETLKYQGESLTEQCVLKKAETTLNEGTLRKLEGRHIVDLRTDHIDDILFRSLAEQCGKGDTKAMLRLAEYFHKKADEKQLDFYAAAENFWMYFASERGDENAKKWVRDWTEAHPYEFLPTAISVPISGGFGYVLNALGFFFFEPGRYYNFKEPDEDGVVEVCSYADEDGPDEDGFGREIYFDWWYLTDCLSEAPEVGCFSSYSNLDRRNLDERFKKARDKVALFIKENTKKENGIC</sequence>
<dbReference type="InterPro" id="IPR032675">
    <property type="entry name" value="LRR_dom_sf"/>
</dbReference>
<accession>A0A9D2KPB2</accession>
<gene>
    <name evidence="1" type="ORF">IAA07_04575</name>
</gene>
<dbReference type="PANTHER" id="PTHR45661:SF3">
    <property type="entry name" value="IG-LIKE DOMAIN-CONTAINING PROTEIN"/>
    <property type="match status" value="1"/>
</dbReference>
<dbReference type="AlphaFoldDB" id="A0A9D2KPB2"/>
<dbReference type="Gene3D" id="3.80.10.10">
    <property type="entry name" value="Ribonuclease Inhibitor"/>
    <property type="match status" value="2"/>
</dbReference>
<evidence type="ECO:0000313" key="1">
    <source>
        <dbReference type="EMBL" id="HJA70841.1"/>
    </source>
</evidence>
<dbReference type="Proteomes" id="UP000823900">
    <property type="component" value="Unassembled WGS sequence"/>
</dbReference>
<dbReference type="EMBL" id="DWZA01000040">
    <property type="protein sequence ID" value="HJA70841.1"/>
    <property type="molecule type" value="Genomic_DNA"/>
</dbReference>
<reference evidence="1" key="2">
    <citation type="submission" date="2021-04" db="EMBL/GenBank/DDBJ databases">
        <authorList>
            <person name="Gilroy R."/>
        </authorList>
    </citation>
    <scope>NUCLEOTIDE SEQUENCE</scope>
    <source>
        <strain evidence="1">CHK178-16964</strain>
    </source>
</reference>
<organism evidence="1 2">
    <name type="scientific">Candidatus Lachnoclostridium stercoravium</name>
    <dbReference type="NCBI Taxonomy" id="2838633"/>
    <lineage>
        <taxon>Bacteria</taxon>
        <taxon>Bacillati</taxon>
        <taxon>Bacillota</taxon>
        <taxon>Clostridia</taxon>
        <taxon>Lachnospirales</taxon>
        <taxon>Lachnospiraceae</taxon>
    </lineage>
</organism>
<comment type="caution">
    <text evidence="1">The sequence shown here is derived from an EMBL/GenBank/DDBJ whole genome shotgun (WGS) entry which is preliminary data.</text>
</comment>
<dbReference type="SUPFAM" id="SSF52058">
    <property type="entry name" value="L domain-like"/>
    <property type="match status" value="1"/>
</dbReference>